<protein>
    <submittedName>
        <fullName evidence="1">Uncharacterized protein</fullName>
    </submittedName>
</protein>
<dbReference type="AlphaFoldDB" id="Q97JU6"/>
<dbReference type="PATRIC" id="fig|272562.8.peg.1382"/>
<dbReference type="KEGG" id="cac:CA_C1177"/>
<proteinExistence type="predicted"/>
<keyword evidence="2" id="KW-1185">Reference proteome</keyword>
<gene>
    <name evidence="1" type="ordered locus">CA_C1177</name>
</gene>
<evidence type="ECO:0000313" key="1">
    <source>
        <dbReference type="EMBL" id="AAK79149.1"/>
    </source>
</evidence>
<sequence length="78" mass="8972">MKEIYVNILLRDGTLIHKARIAKNKVCNKGDIAFFCSTKEEIKGILESNNHLIWICTKYFQGNISCTSMIESYSILEE</sequence>
<dbReference type="Proteomes" id="UP000000814">
    <property type="component" value="Chromosome"/>
</dbReference>
<dbReference type="HOGENOM" id="CLU_2615659_0_0_9"/>
<dbReference type="EMBL" id="AE001437">
    <property type="protein sequence ID" value="AAK79149.1"/>
    <property type="molecule type" value="Genomic_DNA"/>
</dbReference>
<dbReference type="RefSeq" id="WP_010964490.1">
    <property type="nucleotide sequence ID" value="NC_003030.1"/>
</dbReference>
<dbReference type="PIR" id="B97045">
    <property type="entry name" value="B97045"/>
</dbReference>
<dbReference type="STRING" id="272562.CA_C1177"/>
<name>Q97JU6_CLOAB</name>
<organism evidence="1 2">
    <name type="scientific">Clostridium acetobutylicum (strain ATCC 824 / DSM 792 / JCM 1419 / IAM 19013 / LMG 5710 / NBRC 13948 / NRRL B-527 / VKM B-1787 / 2291 / W)</name>
    <dbReference type="NCBI Taxonomy" id="272562"/>
    <lineage>
        <taxon>Bacteria</taxon>
        <taxon>Bacillati</taxon>
        <taxon>Bacillota</taxon>
        <taxon>Clostridia</taxon>
        <taxon>Eubacteriales</taxon>
        <taxon>Clostridiaceae</taxon>
        <taxon>Clostridium</taxon>
    </lineage>
</organism>
<dbReference type="GeneID" id="44997687"/>
<evidence type="ECO:0000313" key="2">
    <source>
        <dbReference type="Proteomes" id="UP000000814"/>
    </source>
</evidence>
<reference evidence="1 2" key="1">
    <citation type="journal article" date="2001" name="J. Bacteriol.">
        <title>Genome sequence and comparative analysis of the solvent-producing bacterium Clostridium acetobutylicum.</title>
        <authorList>
            <person name="Nolling J."/>
            <person name="Breton G."/>
            <person name="Omelchenko M.V."/>
            <person name="Makarova K.S."/>
            <person name="Zeng Q."/>
            <person name="Gibson R."/>
            <person name="Lee H.M."/>
            <person name="Dubois J."/>
            <person name="Qiu D."/>
            <person name="Hitti J."/>
            <person name="Wolf Y.I."/>
            <person name="Tatusov R.L."/>
            <person name="Sabathe F."/>
            <person name="Doucette-Stamm L."/>
            <person name="Soucaille P."/>
            <person name="Daly M.J."/>
            <person name="Bennett G.N."/>
            <person name="Koonin E.V."/>
            <person name="Smith D.R."/>
        </authorList>
    </citation>
    <scope>NUCLEOTIDE SEQUENCE [LARGE SCALE GENOMIC DNA]</scope>
    <source>
        <strain evidence="2">ATCC 824 / DSM 792 / JCM 1419 / LMG 5710 / VKM B-1787</strain>
    </source>
</reference>
<accession>Q97JU6</accession>